<feature type="transmembrane region" description="Helical" evidence="1">
    <location>
        <begin position="234"/>
        <end position="260"/>
    </location>
</feature>
<accession>A0A7X6B912</accession>
<feature type="transmembrane region" description="Helical" evidence="1">
    <location>
        <begin position="359"/>
        <end position="377"/>
    </location>
</feature>
<sequence length="424" mass="45068">MTRFTRMALAAVIYFASQLALVSPAAAHLTPNSEVGLTIGAEDVRADIIIPQSEYMVATSHSAGNDRQSLSRARAYIEDRFKVFTPQGTPWSVRVDFVEFAQRAGPPDLHAAAVLTPPSGASPRNFVAEWHAVVDELPSHFALFVIRHDMAGVSGAGPQIAGAVRSGAARIVIDVGGASKWREFRNTVKLGIDHIIGGYDHLMFLLALLLPAPLAASAGRWATVRDWRSTVRSIVSVVTAFTIGHSLSLIGATSGGWLLPVQPVEIAIAMSVFMSTAHAVRPLFPGYEPVVAGGFGLIHGLAFATLVADLHLGSAVAPLALLGFNLGIEIVQLVIVLVAMPALILLAPYRYYHPFRTGLAVVGMGAAVVWLINRAFGVGDGFMRIAEQAIAAIAVILAVVSIALVASHWLRRCVLRLRAVGQGH</sequence>
<dbReference type="InterPro" id="IPR032809">
    <property type="entry name" value="Put_HupE_UreJ"/>
</dbReference>
<comment type="caution">
    <text evidence="3">The sequence shown here is derived from an EMBL/GenBank/DDBJ whole genome shotgun (WGS) entry which is preliminary data.</text>
</comment>
<evidence type="ECO:0000313" key="4">
    <source>
        <dbReference type="Proteomes" id="UP000535078"/>
    </source>
</evidence>
<protein>
    <recommendedName>
        <fullName evidence="5">HupE / UreJ protein</fullName>
    </recommendedName>
</protein>
<evidence type="ECO:0000256" key="1">
    <source>
        <dbReference type="SAM" id="Phobius"/>
    </source>
</evidence>
<dbReference type="AlphaFoldDB" id="A0A7X6B912"/>
<keyword evidence="1" id="KW-1133">Transmembrane helix</keyword>
<dbReference type="EMBL" id="JAATIT010000001">
    <property type="protein sequence ID" value="NJB88983.1"/>
    <property type="molecule type" value="Genomic_DNA"/>
</dbReference>
<keyword evidence="1" id="KW-0812">Transmembrane</keyword>
<keyword evidence="4" id="KW-1185">Reference proteome</keyword>
<name>A0A7X6B912_9SPHN</name>
<dbReference type="RefSeq" id="WP_167920110.1">
    <property type="nucleotide sequence ID" value="NZ_JAATIT010000001.1"/>
</dbReference>
<feature type="transmembrane region" description="Helical" evidence="1">
    <location>
        <begin position="389"/>
        <end position="410"/>
    </location>
</feature>
<organism evidence="3 4">
    <name type="scientific">Sphingopyxis italica</name>
    <dbReference type="NCBI Taxonomy" id="1129133"/>
    <lineage>
        <taxon>Bacteria</taxon>
        <taxon>Pseudomonadati</taxon>
        <taxon>Pseudomonadota</taxon>
        <taxon>Alphaproteobacteria</taxon>
        <taxon>Sphingomonadales</taxon>
        <taxon>Sphingomonadaceae</taxon>
        <taxon>Sphingopyxis</taxon>
    </lineage>
</organism>
<feature type="transmembrane region" description="Helical" evidence="1">
    <location>
        <begin position="296"/>
        <end position="324"/>
    </location>
</feature>
<feature type="transmembrane region" description="Helical" evidence="1">
    <location>
        <begin position="330"/>
        <end position="347"/>
    </location>
</feature>
<dbReference type="Proteomes" id="UP000535078">
    <property type="component" value="Unassembled WGS sequence"/>
</dbReference>
<gene>
    <name evidence="3" type="ORF">GGR90_001135</name>
</gene>
<evidence type="ECO:0000313" key="3">
    <source>
        <dbReference type="EMBL" id="NJB88983.1"/>
    </source>
</evidence>
<feature type="signal peptide" evidence="2">
    <location>
        <begin position="1"/>
        <end position="27"/>
    </location>
</feature>
<keyword evidence="1" id="KW-0472">Membrane</keyword>
<dbReference type="Pfam" id="PF13795">
    <property type="entry name" value="HupE_UreJ_2"/>
    <property type="match status" value="1"/>
</dbReference>
<evidence type="ECO:0008006" key="5">
    <source>
        <dbReference type="Google" id="ProtNLM"/>
    </source>
</evidence>
<keyword evidence="2" id="KW-0732">Signal</keyword>
<feature type="transmembrane region" description="Helical" evidence="1">
    <location>
        <begin position="202"/>
        <end position="222"/>
    </location>
</feature>
<feature type="transmembrane region" description="Helical" evidence="1">
    <location>
        <begin position="266"/>
        <end position="284"/>
    </location>
</feature>
<reference evidence="3 4" key="1">
    <citation type="submission" date="2020-03" db="EMBL/GenBank/DDBJ databases">
        <title>Genomic Encyclopedia of Type Strains, Phase IV (KMG-IV): sequencing the most valuable type-strain genomes for metagenomic binning, comparative biology and taxonomic classification.</title>
        <authorList>
            <person name="Goeker M."/>
        </authorList>
    </citation>
    <scope>NUCLEOTIDE SEQUENCE [LARGE SCALE GENOMIC DNA]</scope>
    <source>
        <strain evidence="3 4">DSM 25229</strain>
    </source>
</reference>
<proteinExistence type="predicted"/>
<evidence type="ECO:0000256" key="2">
    <source>
        <dbReference type="SAM" id="SignalP"/>
    </source>
</evidence>
<feature type="chain" id="PRO_5030564897" description="HupE / UreJ protein" evidence="2">
    <location>
        <begin position="28"/>
        <end position="424"/>
    </location>
</feature>